<evidence type="ECO:0000256" key="2">
    <source>
        <dbReference type="ARBA" id="ARBA00004870"/>
    </source>
</evidence>
<keyword evidence="10 13" id="KW-0067">ATP-binding</keyword>
<dbReference type="Proteomes" id="UP001303946">
    <property type="component" value="Chromosome"/>
</dbReference>
<keyword evidence="5 13" id="KW-0444">Lipid biosynthesis</keyword>
<evidence type="ECO:0000256" key="4">
    <source>
        <dbReference type="ARBA" id="ARBA00016436"/>
    </source>
</evidence>
<protein>
    <recommendedName>
        <fullName evidence="4 13">Tetraacyldisaccharide 4'-kinase</fullName>
        <ecNumber evidence="3 13">2.7.1.130</ecNumber>
    </recommendedName>
    <alternativeName>
        <fullName evidence="12 13">Lipid A 4'-kinase</fullName>
    </alternativeName>
</protein>
<keyword evidence="6 13" id="KW-0441">Lipid A biosynthesis</keyword>
<comment type="catalytic activity">
    <reaction evidence="13">
        <text>a lipid A disaccharide + ATP = a lipid IVA + ADP + H(+)</text>
        <dbReference type="Rhea" id="RHEA:67840"/>
        <dbReference type="ChEBI" id="CHEBI:15378"/>
        <dbReference type="ChEBI" id="CHEBI:30616"/>
        <dbReference type="ChEBI" id="CHEBI:176343"/>
        <dbReference type="ChEBI" id="CHEBI:176425"/>
        <dbReference type="ChEBI" id="CHEBI:456216"/>
        <dbReference type="EC" id="2.7.1.130"/>
    </reaction>
</comment>
<feature type="binding site" evidence="13">
    <location>
        <begin position="60"/>
        <end position="67"/>
    </location>
    <ligand>
        <name>ATP</name>
        <dbReference type="ChEBI" id="CHEBI:30616"/>
    </ligand>
</feature>
<evidence type="ECO:0000256" key="7">
    <source>
        <dbReference type="ARBA" id="ARBA00022679"/>
    </source>
</evidence>
<evidence type="ECO:0000256" key="9">
    <source>
        <dbReference type="ARBA" id="ARBA00022777"/>
    </source>
</evidence>
<dbReference type="EMBL" id="CP136336">
    <property type="protein sequence ID" value="WOB06183.1"/>
    <property type="molecule type" value="Genomic_DNA"/>
</dbReference>
<organism evidence="14 15">
    <name type="scientific">Piscinibacter gummiphilus</name>
    <dbReference type="NCBI Taxonomy" id="946333"/>
    <lineage>
        <taxon>Bacteria</taxon>
        <taxon>Pseudomonadati</taxon>
        <taxon>Pseudomonadota</taxon>
        <taxon>Betaproteobacteria</taxon>
        <taxon>Burkholderiales</taxon>
        <taxon>Sphaerotilaceae</taxon>
        <taxon>Piscinibacter</taxon>
    </lineage>
</organism>
<reference evidence="14 15" key="1">
    <citation type="submission" date="2023-10" db="EMBL/GenBank/DDBJ databases">
        <title>Bacteria for the degradation of biodegradable plastic PBAT(Polybutylene adipate terephthalate).</title>
        <authorList>
            <person name="Weon H.-Y."/>
            <person name="Yeon J."/>
        </authorList>
    </citation>
    <scope>NUCLEOTIDE SEQUENCE [LARGE SCALE GENOMIC DNA]</scope>
    <source>
        <strain evidence="14 15">SBD 7-3</strain>
    </source>
</reference>
<keyword evidence="9 13" id="KW-0418">Kinase</keyword>
<keyword evidence="15" id="KW-1185">Reference proteome</keyword>
<gene>
    <name evidence="13 14" type="primary">lpxK</name>
    <name evidence="14" type="ORF">RXV79_14750</name>
</gene>
<evidence type="ECO:0000256" key="3">
    <source>
        <dbReference type="ARBA" id="ARBA00012071"/>
    </source>
</evidence>
<keyword evidence="8 13" id="KW-0547">Nucleotide-binding</keyword>
<dbReference type="InterPro" id="IPR027417">
    <property type="entry name" value="P-loop_NTPase"/>
</dbReference>
<dbReference type="RefSeq" id="WP_316698532.1">
    <property type="nucleotide sequence ID" value="NZ_CP136336.1"/>
</dbReference>
<comment type="similarity">
    <text evidence="13">Belongs to the LpxK family.</text>
</comment>
<evidence type="ECO:0000256" key="6">
    <source>
        <dbReference type="ARBA" id="ARBA00022556"/>
    </source>
</evidence>
<dbReference type="GO" id="GO:0009029">
    <property type="term" value="F:lipid-A 4'-kinase activity"/>
    <property type="evidence" value="ECO:0007669"/>
    <property type="project" value="UniProtKB-EC"/>
</dbReference>
<evidence type="ECO:0000313" key="15">
    <source>
        <dbReference type="Proteomes" id="UP001303946"/>
    </source>
</evidence>
<evidence type="ECO:0000256" key="10">
    <source>
        <dbReference type="ARBA" id="ARBA00022840"/>
    </source>
</evidence>
<evidence type="ECO:0000256" key="8">
    <source>
        <dbReference type="ARBA" id="ARBA00022741"/>
    </source>
</evidence>
<evidence type="ECO:0000256" key="13">
    <source>
        <dbReference type="HAMAP-Rule" id="MF_00409"/>
    </source>
</evidence>
<evidence type="ECO:0000313" key="14">
    <source>
        <dbReference type="EMBL" id="WOB06183.1"/>
    </source>
</evidence>
<dbReference type="EC" id="2.7.1.130" evidence="3 13"/>
<dbReference type="NCBIfam" id="TIGR00682">
    <property type="entry name" value="lpxK"/>
    <property type="match status" value="1"/>
</dbReference>
<comment type="function">
    <text evidence="1 13">Transfers the gamma-phosphate of ATP to the 4'-position of a tetraacyldisaccharide 1-phosphate intermediate (termed DS-1-P) to form tetraacyldisaccharide 1,4'-bis-phosphate (lipid IVA).</text>
</comment>
<dbReference type="SUPFAM" id="SSF52540">
    <property type="entry name" value="P-loop containing nucleoside triphosphate hydrolases"/>
    <property type="match status" value="1"/>
</dbReference>
<keyword evidence="11 13" id="KW-0443">Lipid metabolism</keyword>
<evidence type="ECO:0000256" key="5">
    <source>
        <dbReference type="ARBA" id="ARBA00022516"/>
    </source>
</evidence>
<proteinExistence type="inferred from homology"/>
<dbReference type="PANTHER" id="PTHR42724">
    <property type="entry name" value="TETRAACYLDISACCHARIDE 4'-KINASE"/>
    <property type="match status" value="1"/>
</dbReference>
<comment type="pathway">
    <text evidence="2 13">Glycolipid biosynthesis; lipid IV(A) biosynthesis; lipid IV(A) from (3R)-3-hydroxytetradecanoyl-[acyl-carrier-protein] and UDP-N-acetyl-alpha-D-glucosamine: step 6/6.</text>
</comment>
<keyword evidence="7 13" id="KW-0808">Transferase</keyword>
<sequence>MPAASQLQEAWLTRGATAWLLWPLSWLYRGLVALRHAGYRLGLLPTHRLPVPVIVVGNLIVGGAGKTPTTMALVQMLRAMGHRPGIVSRGYGRSSDEPRLVTRDTPADAAGDEPLLMHLRTGAPVAVGADRVAAGRLLLGAHPELSVLVSDDGLQHLRLARDAQVIVFDERGGGNGWLLPAGPLREPVPAEVPPRSLVVYNAARPSTPLPGHLAVRHLRGLTLLADWWAGRAATSDAFAALQGQSVVAAAGMARPQRYFEMLRAQGLRIDELPLPDHHPFTTLPWPASTADVVVTEKDAVKLRPERMGTTRVWVATLDFEIDAAIASQLLPWLTPTT</sequence>
<evidence type="ECO:0000256" key="11">
    <source>
        <dbReference type="ARBA" id="ARBA00023098"/>
    </source>
</evidence>
<evidence type="ECO:0000256" key="1">
    <source>
        <dbReference type="ARBA" id="ARBA00002274"/>
    </source>
</evidence>
<dbReference type="InterPro" id="IPR003758">
    <property type="entry name" value="LpxK"/>
</dbReference>
<dbReference type="PANTHER" id="PTHR42724:SF1">
    <property type="entry name" value="TETRAACYLDISACCHARIDE 4'-KINASE, MITOCHONDRIAL-RELATED"/>
    <property type="match status" value="1"/>
</dbReference>
<evidence type="ECO:0000256" key="12">
    <source>
        <dbReference type="ARBA" id="ARBA00029757"/>
    </source>
</evidence>
<dbReference type="HAMAP" id="MF_00409">
    <property type="entry name" value="LpxK"/>
    <property type="match status" value="1"/>
</dbReference>
<name>A0ABZ0CMI2_9BURK</name>
<dbReference type="Pfam" id="PF02606">
    <property type="entry name" value="LpxK"/>
    <property type="match status" value="1"/>
</dbReference>
<accession>A0ABZ0CMI2</accession>